<dbReference type="OrthoDB" id="2738538at2"/>
<organism evidence="2 3">
    <name type="scientific">Sphingobacterium detergens</name>
    <dbReference type="NCBI Taxonomy" id="1145106"/>
    <lineage>
        <taxon>Bacteria</taxon>
        <taxon>Pseudomonadati</taxon>
        <taxon>Bacteroidota</taxon>
        <taxon>Sphingobacteriia</taxon>
        <taxon>Sphingobacteriales</taxon>
        <taxon>Sphingobacteriaceae</taxon>
        <taxon>Sphingobacterium</taxon>
    </lineage>
</organism>
<sequence>MTFLRRYLSFIASITTLLFSVNGFAQERTKTDSTVMALKFVDTLLPEGNYIVEVLGSPPLNAAESEILKKMKLAIQQNQDWFLKTMSGLKPGELMPYHKNLGISEQEYAVFIQVSQSAKIDKIGIVKLKIIHKDNSIYFEPEDFPHYLKELTIHLKDYTIMIDSIPLKYKSQRIMDSKNTTLVAGPWKGYSWDFEEIRKDGQLIADPDKMDPSEINTLDIKSVKLTIGKLDHNDQCFLYLRSNIVNKGHVLAKQDIALLLKKE</sequence>
<evidence type="ECO:0000256" key="1">
    <source>
        <dbReference type="SAM" id="SignalP"/>
    </source>
</evidence>
<accession>A0A420BF07</accession>
<comment type="caution">
    <text evidence="2">The sequence shown here is derived from an EMBL/GenBank/DDBJ whole genome shotgun (WGS) entry which is preliminary data.</text>
</comment>
<dbReference type="Proteomes" id="UP000286246">
    <property type="component" value="Unassembled WGS sequence"/>
</dbReference>
<name>A0A420BF07_SPHD1</name>
<dbReference type="EMBL" id="RAPY01000001">
    <property type="protein sequence ID" value="RKE55285.1"/>
    <property type="molecule type" value="Genomic_DNA"/>
</dbReference>
<reference evidence="2 3" key="1">
    <citation type="submission" date="2018-09" db="EMBL/GenBank/DDBJ databases">
        <title>Genomic Encyclopedia of Type Strains, Phase III (KMG-III): the genomes of soil and plant-associated and newly described type strains.</title>
        <authorList>
            <person name="Whitman W."/>
        </authorList>
    </citation>
    <scope>NUCLEOTIDE SEQUENCE [LARGE SCALE GENOMIC DNA]</scope>
    <source>
        <strain evidence="2 3">CECT 7938</strain>
    </source>
</reference>
<keyword evidence="3" id="KW-1185">Reference proteome</keyword>
<feature type="chain" id="PRO_5019102801" evidence="1">
    <location>
        <begin position="26"/>
        <end position="263"/>
    </location>
</feature>
<gene>
    <name evidence="2" type="ORF">DFQ12_0116</name>
</gene>
<dbReference type="RefSeq" id="WP_120257085.1">
    <property type="nucleotide sequence ID" value="NZ_RAPY01000001.1"/>
</dbReference>
<keyword evidence="1" id="KW-0732">Signal</keyword>
<proteinExistence type="predicted"/>
<protein>
    <submittedName>
        <fullName evidence="2">Uncharacterized protein</fullName>
    </submittedName>
</protein>
<dbReference type="AlphaFoldDB" id="A0A420BF07"/>
<evidence type="ECO:0000313" key="2">
    <source>
        <dbReference type="EMBL" id="RKE55285.1"/>
    </source>
</evidence>
<feature type="signal peptide" evidence="1">
    <location>
        <begin position="1"/>
        <end position="25"/>
    </location>
</feature>
<evidence type="ECO:0000313" key="3">
    <source>
        <dbReference type="Proteomes" id="UP000286246"/>
    </source>
</evidence>